<evidence type="ECO:0000256" key="8">
    <source>
        <dbReference type="ARBA" id="ARBA00037998"/>
    </source>
</evidence>
<comment type="similarity">
    <text evidence="8">Belongs to the binding-protein-dependent transport system permease family. LivHM subfamily.</text>
</comment>
<keyword evidence="5" id="KW-0029">Amino-acid transport</keyword>
<organism evidence="10 11">
    <name type="scientific">Pyrobaculum arsenaticum</name>
    <dbReference type="NCBI Taxonomy" id="121277"/>
    <lineage>
        <taxon>Archaea</taxon>
        <taxon>Thermoproteota</taxon>
        <taxon>Thermoprotei</taxon>
        <taxon>Thermoproteales</taxon>
        <taxon>Thermoproteaceae</taxon>
        <taxon>Pyrobaculum</taxon>
    </lineage>
</organism>
<reference evidence="10 11" key="1">
    <citation type="journal article" date="2020" name="Nat. Commun.">
        <title>The structures of two archaeal type IV pili illuminate evolutionary relationships.</title>
        <authorList>
            <person name="Wang F."/>
            <person name="Baquero D.P."/>
            <person name="Su Z."/>
            <person name="Beltran L.C."/>
            <person name="Prangishvili D."/>
            <person name="Krupovic M."/>
            <person name="Egelman E.H."/>
        </authorList>
    </citation>
    <scope>NUCLEOTIDE SEQUENCE [LARGE SCALE GENOMIC DNA]</scope>
    <source>
        <strain evidence="10 11">2GA</strain>
    </source>
</reference>
<dbReference type="OMA" id="AMAWAIS"/>
<keyword evidence="7 9" id="KW-0472">Membrane</keyword>
<feature type="transmembrane region" description="Helical" evidence="9">
    <location>
        <begin position="219"/>
        <end position="236"/>
    </location>
</feature>
<evidence type="ECO:0000256" key="4">
    <source>
        <dbReference type="ARBA" id="ARBA00022692"/>
    </source>
</evidence>
<keyword evidence="11" id="KW-1185">Reference proteome</keyword>
<accession>A0A7L4PAU0</accession>
<dbReference type="Pfam" id="PF02653">
    <property type="entry name" value="BPD_transp_2"/>
    <property type="match status" value="1"/>
</dbReference>
<feature type="transmembrane region" description="Helical" evidence="9">
    <location>
        <begin position="6"/>
        <end position="28"/>
    </location>
</feature>
<evidence type="ECO:0000256" key="6">
    <source>
        <dbReference type="ARBA" id="ARBA00022989"/>
    </source>
</evidence>
<evidence type="ECO:0000256" key="9">
    <source>
        <dbReference type="SAM" id="Phobius"/>
    </source>
</evidence>
<dbReference type="Proteomes" id="UP000554766">
    <property type="component" value="Unassembled WGS sequence"/>
</dbReference>
<evidence type="ECO:0000313" key="11">
    <source>
        <dbReference type="Proteomes" id="UP000554766"/>
    </source>
</evidence>
<dbReference type="EMBL" id="JAAVJF010000001">
    <property type="protein sequence ID" value="NYR14986.1"/>
    <property type="molecule type" value="Genomic_DNA"/>
</dbReference>
<evidence type="ECO:0000256" key="3">
    <source>
        <dbReference type="ARBA" id="ARBA00022475"/>
    </source>
</evidence>
<feature type="transmembrane region" description="Helical" evidence="9">
    <location>
        <begin position="64"/>
        <end position="82"/>
    </location>
</feature>
<comment type="caution">
    <text evidence="10">The sequence shown here is derived from an EMBL/GenBank/DDBJ whole genome shotgun (WGS) entry which is preliminary data.</text>
</comment>
<feature type="transmembrane region" description="Helical" evidence="9">
    <location>
        <begin position="268"/>
        <end position="288"/>
    </location>
</feature>
<keyword evidence="6 9" id="KW-1133">Transmembrane helix</keyword>
<dbReference type="GeneID" id="5055525"/>
<dbReference type="InterPro" id="IPR001851">
    <property type="entry name" value="ABC_transp_permease"/>
</dbReference>
<dbReference type="GO" id="GO:0006865">
    <property type="term" value="P:amino acid transport"/>
    <property type="evidence" value="ECO:0007669"/>
    <property type="project" value="UniProtKB-KW"/>
</dbReference>
<feature type="transmembrane region" description="Helical" evidence="9">
    <location>
        <begin position="184"/>
        <end position="207"/>
    </location>
</feature>
<dbReference type="GO" id="GO:0022857">
    <property type="term" value="F:transmembrane transporter activity"/>
    <property type="evidence" value="ECO:0007669"/>
    <property type="project" value="InterPro"/>
</dbReference>
<sequence length="290" mass="30502">MDITPYFLTGIIIGSIYGLTTLGLSLIFGVLRVANVAHGAFIMIGAYVAYTAFVALAIPPFASSLLAFAIGIAAGYLVYAGVIKRLGKAELNILVALFALGALLAEVARLIWGPDFVGYKWTIGSVEIAGLQIELTKLIGAVLALLITIALELVLRRTYFGRAVRAVVQDPVGAMVVGVNVDRVFAFSSALGIAITTLGGVFLTLFIPVGINPYMGGPYTLIGFVIAVMGGLGSVAGAYVAGLLFGVFESVGFYFFSLAGFAEPSQMALFLAFVMLLLILLLRPTGLFRI</sequence>
<keyword evidence="4 9" id="KW-0812">Transmembrane</keyword>
<dbReference type="RefSeq" id="WP_011899952.1">
    <property type="nucleotide sequence ID" value="NZ_JAAVJF010000001.1"/>
</dbReference>
<dbReference type="PANTHER" id="PTHR11795">
    <property type="entry name" value="BRANCHED-CHAIN AMINO ACID TRANSPORT SYSTEM PERMEASE PROTEIN LIVH"/>
    <property type="match status" value="1"/>
</dbReference>
<dbReference type="PANTHER" id="PTHR11795:SF445">
    <property type="entry name" value="AMINO ACID ABC TRANSPORTER PERMEASE PROTEIN"/>
    <property type="match status" value="1"/>
</dbReference>
<comment type="subcellular location">
    <subcellularLocation>
        <location evidence="1">Cell membrane</location>
        <topology evidence="1">Multi-pass membrane protein</topology>
    </subcellularLocation>
</comment>
<protein>
    <submittedName>
        <fullName evidence="10">Branched-chain amino acid ABC transporter permease</fullName>
    </submittedName>
</protein>
<evidence type="ECO:0000313" key="10">
    <source>
        <dbReference type="EMBL" id="NYR14986.1"/>
    </source>
</evidence>
<gene>
    <name evidence="10" type="ORF">HC235_03220</name>
</gene>
<evidence type="ECO:0000256" key="5">
    <source>
        <dbReference type="ARBA" id="ARBA00022970"/>
    </source>
</evidence>
<proteinExistence type="inferred from homology"/>
<dbReference type="AlphaFoldDB" id="A0A7L4PAU0"/>
<dbReference type="InterPro" id="IPR052157">
    <property type="entry name" value="BCAA_transport_permease"/>
</dbReference>
<feature type="transmembrane region" description="Helical" evidence="9">
    <location>
        <begin position="94"/>
        <end position="112"/>
    </location>
</feature>
<feature type="transmembrane region" description="Helical" evidence="9">
    <location>
        <begin position="40"/>
        <end position="58"/>
    </location>
</feature>
<evidence type="ECO:0000256" key="2">
    <source>
        <dbReference type="ARBA" id="ARBA00022448"/>
    </source>
</evidence>
<dbReference type="GO" id="GO:0005886">
    <property type="term" value="C:plasma membrane"/>
    <property type="evidence" value="ECO:0007669"/>
    <property type="project" value="UniProtKB-SubCell"/>
</dbReference>
<keyword evidence="3" id="KW-1003">Cell membrane</keyword>
<dbReference type="CDD" id="cd06582">
    <property type="entry name" value="TM_PBP1_LivH_like"/>
    <property type="match status" value="1"/>
</dbReference>
<evidence type="ECO:0000256" key="1">
    <source>
        <dbReference type="ARBA" id="ARBA00004651"/>
    </source>
</evidence>
<feature type="transmembrane region" description="Helical" evidence="9">
    <location>
        <begin position="138"/>
        <end position="155"/>
    </location>
</feature>
<name>A0A7L4PAU0_9CREN</name>
<feature type="transmembrane region" description="Helical" evidence="9">
    <location>
        <begin position="243"/>
        <end position="262"/>
    </location>
</feature>
<keyword evidence="2" id="KW-0813">Transport</keyword>
<evidence type="ECO:0000256" key="7">
    <source>
        <dbReference type="ARBA" id="ARBA00023136"/>
    </source>
</evidence>